<dbReference type="Gene3D" id="1.10.10.10">
    <property type="entry name" value="Winged helix-like DNA-binding domain superfamily/Winged helix DNA-binding domain"/>
    <property type="match status" value="1"/>
</dbReference>
<dbReference type="InterPro" id="IPR000847">
    <property type="entry name" value="LysR_HTH_N"/>
</dbReference>
<dbReference type="PROSITE" id="PS50931">
    <property type="entry name" value="HTH_LYSR"/>
    <property type="match status" value="1"/>
</dbReference>
<organism evidence="6 7">
    <name type="scientific">Rhodovulum visakhapatnamense</name>
    <dbReference type="NCBI Taxonomy" id="364297"/>
    <lineage>
        <taxon>Bacteria</taxon>
        <taxon>Pseudomonadati</taxon>
        <taxon>Pseudomonadota</taxon>
        <taxon>Alphaproteobacteria</taxon>
        <taxon>Rhodobacterales</taxon>
        <taxon>Paracoccaceae</taxon>
        <taxon>Rhodovulum</taxon>
    </lineage>
</organism>
<protein>
    <submittedName>
        <fullName evidence="6">LysR family transcriptional regulator</fullName>
    </submittedName>
</protein>
<evidence type="ECO:0000313" key="7">
    <source>
        <dbReference type="Proteomes" id="UP000635853"/>
    </source>
</evidence>
<dbReference type="Proteomes" id="UP000635853">
    <property type="component" value="Unassembled WGS sequence"/>
</dbReference>
<evidence type="ECO:0000256" key="2">
    <source>
        <dbReference type="ARBA" id="ARBA00023015"/>
    </source>
</evidence>
<keyword evidence="2" id="KW-0805">Transcription regulation</keyword>
<dbReference type="PANTHER" id="PTHR30427">
    <property type="entry name" value="TRANSCRIPTIONAL ACTIVATOR PROTEIN LYSR"/>
    <property type="match status" value="1"/>
</dbReference>
<evidence type="ECO:0000313" key="6">
    <source>
        <dbReference type="EMBL" id="MBL3577637.1"/>
    </source>
</evidence>
<keyword evidence="7" id="KW-1185">Reference proteome</keyword>
<name>A0ABS1RDB3_9RHOB</name>
<gene>
    <name evidence="6" type="ORF">JMJ92_05610</name>
</gene>
<keyword evidence="4" id="KW-0804">Transcription</keyword>
<dbReference type="EMBL" id="JAESIL010000016">
    <property type="protein sequence ID" value="MBL3577637.1"/>
    <property type="molecule type" value="Genomic_DNA"/>
</dbReference>
<dbReference type="PRINTS" id="PR00039">
    <property type="entry name" value="HTHLYSR"/>
</dbReference>
<dbReference type="InterPro" id="IPR005119">
    <property type="entry name" value="LysR_subst-bd"/>
</dbReference>
<dbReference type="SUPFAM" id="SSF46785">
    <property type="entry name" value="Winged helix' DNA-binding domain"/>
    <property type="match status" value="1"/>
</dbReference>
<reference evidence="7" key="1">
    <citation type="submission" date="2021-01" db="EMBL/GenBank/DDBJ databases">
        <title>Draft genomes of Rhodovulum sulfidophilum.</title>
        <authorList>
            <person name="Guzman M.S."/>
        </authorList>
    </citation>
    <scope>NUCLEOTIDE SEQUENCE [LARGE SCALE GENOMIC DNA]</scope>
    <source>
        <strain evidence="7">AB19</strain>
    </source>
</reference>
<dbReference type="SUPFAM" id="SSF53850">
    <property type="entry name" value="Periplasmic binding protein-like II"/>
    <property type="match status" value="1"/>
</dbReference>
<dbReference type="Gene3D" id="3.40.190.290">
    <property type="match status" value="1"/>
</dbReference>
<evidence type="ECO:0000256" key="3">
    <source>
        <dbReference type="ARBA" id="ARBA00023125"/>
    </source>
</evidence>
<evidence type="ECO:0000256" key="1">
    <source>
        <dbReference type="ARBA" id="ARBA00009437"/>
    </source>
</evidence>
<dbReference type="InterPro" id="IPR036388">
    <property type="entry name" value="WH-like_DNA-bd_sf"/>
</dbReference>
<proteinExistence type="inferred from homology"/>
<dbReference type="InterPro" id="IPR036390">
    <property type="entry name" value="WH_DNA-bd_sf"/>
</dbReference>
<dbReference type="PANTHER" id="PTHR30427:SF1">
    <property type="entry name" value="TRANSCRIPTIONAL ACTIVATOR PROTEIN LYSR"/>
    <property type="match status" value="1"/>
</dbReference>
<dbReference type="Pfam" id="PF03466">
    <property type="entry name" value="LysR_substrate"/>
    <property type="match status" value="1"/>
</dbReference>
<accession>A0ABS1RDB3</accession>
<sequence>MSASPRGSVRPMLNLRQLEILRAVVQYRTTVGAAERLGMSQPSVSNTIRHIETVLGFPLFERVSNRLVPTEEALILLEEAEPLFLLRDAVNQRAADLRRGRIGRIRIASTAELSEAVLPRVIADYAGQYPKVQISLETRPLDSVLQVVENGLADVAFVIAAYERQALDYEALAELRAVCLCPADDPLARLEVVTPRDLIGRQMVGPQVSNRIGLMIADSFRASGHVYSPAVETRFMNAAARIVREGCGVTLIDELSAQTVLRPGLVVRAYAPALSFELSAATSRTKTTSRQTRRLITAFADRVQAQIAEVRAEAERDAS</sequence>
<comment type="caution">
    <text evidence="6">The sequence shown here is derived from an EMBL/GenBank/DDBJ whole genome shotgun (WGS) entry which is preliminary data.</text>
</comment>
<keyword evidence="3" id="KW-0238">DNA-binding</keyword>
<feature type="domain" description="HTH lysR-type" evidence="5">
    <location>
        <begin position="13"/>
        <end position="70"/>
    </location>
</feature>
<evidence type="ECO:0000256" key="4">
    <source>
        <dbReference type="ARBA" id="ARBA00023163"/>
    </source>
</evidence>
<comment type="similarity">
    <text evidence="1">Belongs to the LysR transcriptional regulatory family.</text>
</comment>
<evidence type="ECO:0000259" key="5">
    <source>
        <dbReference type="PROSITE" id="PS50931"/>
    </source>
</evidence>
<dbReference type="Pfam" id="PF00126">
    <property type="entry name" value="HTH_1"/>
    <property type="match status" value="1"/>
</dbReference>